<dbReference type="EMBL" id="CASHSV030000024">
    <property type="protein sequence ID" value="CAJ2640802.1"/>
    <property type="molecule type" value="Genomic_DNA"/>
</dbReference>
<keyword evidence="2" id="KW-1185">Reference proteome</keyword>
<dbReference type="Proteomes" id="UP001177021">
    <property type="component" value="Unassembled WGS sequence"/>
</dbReference>
<accession>A0ACB0JBE0</accession>
<proteinExistence type="predicted"/>
<gene>
    <name evidence="1" type="ORF">MILVUS5_LOCUS10595</name>
</gene>
<protein>
    <submittedName>
        <fullName evidence="1">Uncharacterized protein</fullName>
    </submittedName>
</protein>
<name>A0ACB0JBE0_TRIPR</name>
<reference evidence="1" key="1">
    <citation type="submission" date="2023-10" db="EMBL/GenBank/DDBJ databases">
        <authorList>
            <person name="Rodriguez Cubillos JULIANA M."/>
            <person name="De Vega J."/>
        </authorList>
    </citation>
    <scope>NUCLEOTIDE SEQUENCE</scope>
</reference>
<sequence length="165" mass="17665">MASPTHNWRTQKITLVLLIICISFSSSFEEAIITSPKKLDYPVVGQPADYTEIKCGSCPCGSTCGDQSPPPPPPPPSPPPPCEPPTPPPPPPPPPPPSPPPPPPKCPQNCNPLLPPPPPRFIYVPVPGQVNQPKPYWIYYYSGAENRVGSLLVLALGLLIARVFG</sequence>
<comment type="caution">
    <text evidence="1">The sequence shown here is derived from an EMBL/GenBank/DDBJ whole genome shotgun (WGS) entry which is preliminary data.</text>
</comment>
<evidence type="ECO:0000313" key="1">
    <source>
        <dbReference type="EMBL" id="CAJ2640802.1"/>
    </source>
</evidence>
<evidence type="ECO:0000313" key="2">
    <source>
        <dbReference type="Proteomes" id="UP001177021"/>
    </source>
</evidence>
<organism evidence="1 2">
    <name type="scientific">Trifolium pratense</name>
    <name type="common">Red clover</name>
    <dbReference type="NCBI Taxonomy" id="57577"/>
    <lineage>
        <taxon>Eukaryota</taxon>
        <taxon>Viridiplantae</taxon>
        <taxon>Streptophyta</taxon>
        <taxon>Embryophyta</taxon>
        <taxon>Tracheophyta</taxon>
        <taxon>Spermatophyta</taxon>
        <taxon>Magnoliopsida</taxon>
        <taxon>eudicotyledons</taxon>
        <taxon>Gunneridae</taxon>
        <taxon>Pentapetalae</taxon>
        <taxon>rosids</taxon>
        <taxon>fabids</taxon>
        <taxon>Fabales</taxon>
        <taxon>Fabaceae</taxon>
        <taxon>Papilionoideae</taxon>
        <taxon>50 kb inversion clade</taxon>
        <taxon>NPAAA clade</taxon>
        <taxon>Hologalegina</taxon>
        <taxon>IRL clade</taxon>
        <taxon>Trifolieae</taxon>
        <taxon>Trifolium</taxon>
    </lineage>
</organism>